<evidence type="ECO:0000313" key="4">
    <source>
        <dbReference type="Proteomes" id="UP000680206"/>
    </source>
</evidence>
<evidence type="ECO:0000259" key="2">
    <source>
        <dbReference type="Pfam" id="PF07728"/>
    </source>
</evidence>
<feature type="region of interest" description="Disordered" evidence="1">
    <location>
        <begin position="1"/>
        <end position="23"/>
    </location>
</feature>
<dbReference type="InterPro" id="IPR050764">
    <property type="entry name" value="CbbQ/NirQ/NorQ/GpvN"/>
</dbReference>
<dbReference type="Proteomes" id="UP000680206">
    <property type="component" value="Unassembled WGS sequence"/>
</dbReference>
<comment type="caution">
    <text evidence="3">The sequence shown here is derived from an EMBL/GenBank/DDBJ whole genome shotgun (WGS) entry which is preliminary data.</text>
</comment>
<dbReference type="PANTHER" id="PTHR42759:SF1">
    <property type="entry name" value="MAGNESIUM-CHELATASE SUBUNIT CHLD"/>
    <property type="match status" value="1"/>
</dbReference>
<dbReference type="Gene3D" id="3.40.50.300">
    <property type="entry name" value="P-loop containing nucleotide triphosphate hydrolases"/>
    <property type="match status" value="1"/>
</dbReference>
<reference evidence="3 4" key="1">
    <citation type="submission" date="2021-03" db="EMBL/GenBank/DDBJ databases">
        <title>Actinomadura violae sp. nov., isolated from lichen in Thailand.</title>
        <authorList>
            <person name="Kanchanasin P."/>
            <person name="Saeng-In P."/>
            <person name="Phongsopitanun W."/>
            <person name="Yuki M."/>
            <person name="Kudo T."/>
            <person name="Ohkuma M."/>
            <person name="Tanasupawat S."/>
        </authorList>
    </citation>
    <scope>NUCLEOTIDE SEQUENCE [LARGE SCALE GENOMIC DNA]</scope>
    <source>
        <strain evidence="3 4">LCR2-06</strain>
    </source>
</reference>
<organism evidence="3 4">
    <name type="scientific">Actinomadura violacea</name>
    <dbReference type="NCBI Taxonomy" id="2819934"/>
    <lineage>
        <taxon>Bacteria</taxon>
        <taxon>Bacillati</taxon>
        <taxon>Actinomycetota</taxon>
        <taxon>Actinomycetes</taxon>
        <taxon>Streptosporangiales</taxon>
        <taxon>Thermomonosporaceae</taxon>
        <taxon>Actinomadura</taxon>
    </lineage>
</organism>
<feature type="region of interest" description="Disordered" evidence="1">
    <location>
        <begin position="101"/>
        <end position="166"/>
    </location>
</feature>
<feature type="domain" description="ATPase dynein-related AAA" evidence="2">
    <location>
        <begin position="214"/>
        <end position="342"/>
    </location>
</feature>
<sequence>MTTVPATTPTSTTPTTTVAPAAVPSTGTAPAVAVAGTGPAAPGAVPAPSGGRLGQGELRRRVAAVLADRPGSLFTPGEIAKDLGRSAGAVANALDTLTGRGQAERVSGRPRRYGATATTVDATKGPITGGSAGTRTSRRTPSAAPAPAAPPSATTTGTGTGTGTAAAAGGKAVAQYGRGPVVRPNGQAYHPRALADLPDVAALRRLREASIAALLYGPPGTGKTSLVEAAFPDLITVAGDGDTAVADFVGEYTQAPGGGYEFIYGPLVTAMTEGRCLFIDDATLISPKVLAVVYPAMDGRRQITVKAHRGETITAAEGFYVVAGHNPGVHGAVLTEALASRFAAQIQVSTDYDLATTLKIEPRAIRVARNLARRRASGEIGWAPQLRELIAFQKMTKVLGPDAAVANLLGIAPEEDRDMVAEVISSVYGRAVTPLALGRQL</sequence>
<name>A0ABS3S8R4_9ACTN</name>
<dbReference type="Pfam" id="PF07728">
    <property type="entry name" value="AAA_5"/>
    <property type="match status" value="1"/>
</dbReference>
<dbReference type="SUPFAM" id="SSF52540">
    <property type="entry name" value="P-loop containing nucleoside triphosphate hydrolases"/>
    <property type="match status" value="1"/>
</dbReference>
<dbReference type="InterPro" id="IPR011704">
    <property type="entry name" value="ATPase_dyneun-rel_AAA"/>
</dbReference>
<evidence type="ECO:0000313" key="3">
    <source>
        <dbReference type="EMBL" id="MBO2465386.1"/>
    </source>
</evidence>
<protein>
    <submittedName>
        <fullName evidence="3">AAA family ATPase</fullName>
    </submittedName>
</protein>
<evidence type="ECO:0000256" key="1">
    <source>
        <dbReference type="SAM" id="MobiDB-lite"/>
    </source>
</evidence>
<proteinExistence type="predicted"/>
<gene>
    <name evidence="3" type="ORF">J4709_48285</name>
</gene>
<accession>A0ABS3S8R4</accession>
<dbReference type="RefSeq" id="WP_208252232.1">
    <property type="nucleotide sequence ID" value="NZ_JAGEPF010000045.1"/>
</dbReference>
<dbReference type="InterPro" id="IPR027417">
    <property type="entry name" value="P-loop_NTPase"/>
</dbReference>
<dbReference type="PANTHER" id="PTHR42759">
    <property type="entry name" value="MOXR FAMILY PROTEIN"/>
    <property type="match status" value="1"/>
</dbReference>
<dbReference type="EMBL" id="JAGEPF010000045">
    <property type="protein sequence ID" value="MBO2465386.1"/>
    <property type="molecule type" value="Genomic_DNA"/>
</dbReference>
<keyword evidence="4" id="KW-1185">Reference proteome</keyword>
<feature type="compositionally biased region" description="Low complexity" evidence="1">
    <location>
        <begin position="133"/>
        <end position="166"/>
    </location>
</feature>